<name>A0A8H6Y1N9_9AGAR</name>
<feature type="compositionally biased region" description="Basic and acidic residues" evidence="3">
    <location>
        <begin position="447"/>
        <end position="457"/>
    </location>
</feature>
<dbReference type="PROSITE" id="PS50048">
    <property type="entry name" value="ZN2_CY6_FUNGAL_2"/>
    <property type="match status" value="1"/>
</dbReference>
<feature type="region of interest" description="Disordered" evidence="3">
    <location>
        <begin position="431"/>
        <end position="525"/>
    </location>
</feature>
<feature type="compositionally biased region" description="Gly residues" evidence="3">
    <location>
        <begin position="507"/>
        <end position="517"/>
    </location>
</feature>
<feature type="compositionally biased region" description="Basic and acidic residues" evidence="3">
    <location>
        <begin position="471"/>
        <end position="486"/>
    </location>
</feature>
<accession>A0A8H6Y1N9</accession>
<reference evidence="5" key="1">
    <citation type="submission" date="2020-05" db="EMBL/GenBank/DDBJ databases">
        <title>Mycena genomes resolve the evolution of fungal bioluminescence.</title>
        <authorList>
            <person name="Tsai I.J."/>
        </authorList>
    </citation>
    <scope>NUCLEOTIDE SEQUENCE</scope>
    <source>
        <strain evidence="5">CCC161011</strain>
    </source>
</reference>
<sequence length="914" mass="101696">MPSTREPKKPSAPKAKGAVRAKSGCYTCRIRRKKCDERSNQDGHCETCVHLRLECLGFGARRPEWLRESRNVSEMRDKIKGFLAAQGMIKGYAGSATRPSERAFLRLTPEDTTASSSEDPTPLLTPSLSPNEVPRMRFCESDLGQFSPTYNPEHDDDPASYRSVPHLPIKYLYPATVLSSCAECQRLTLPCDGVVPCGSCIRRGCASICPDGSLLSDKGNRFLSTEMNHLPELATRMHRVEHSSSHASPFSEEHEGYRFTAKVPVPYDKDDVGAFSTLPIGPSGGENYSGARANSLNIEEKQSGTFAIHSPKNQEHLDKRHASFDTEDLTYSQAHLGIGGCSLTIHESMEAASWVDDNWGHPLLTSIQNKCGGPFAWMLSPSEPALAIFGSFDDPIVVNMAESLAVLSAFPVVIRPSDGNPALTLLAHDAEPSNVPAQPGSFSTNNDEGRNNAHDGDEIMDVDETMPDISENGRRRDGDRGRRGSNEEDMLSEENEHKPQFYRDGQGDGGGDGGGGPSSIDSKWDSPLHRMRIKLRLKLASGHAYAVTFGHTSTFTINRETKMPIDLGDLTRPLSQPEVIALVDLKLESRPRETQVDRSYASIGFVAHRRESIIEREFLHRGFNVPDKVYKRGEHRQIQRGIKGSLGFSQGSPLATADFSYNRNNDVIWEATDNKVMPRCRVDYEPGDEWDVDDKSYSSYNIAYQRQVMQMNSEPESGPYSLEVKFGMGINLRPSGSKRPLPQISFVNRNQVLIWVSDPTSRARIRGIVVLMSSYLDNIRTEEELEIYEQQEIELSTGQLNMSQTKKDERKPGTISLSIAQVESQRASGSTRFGGGFIAKLGQRSSTPARPTFIPPHEYLARGWDVNNNEWRSVLWPALDKNSRAAVYERTPPVCSIECQWKQARHNCEGLQKK</sequence>
<dbReference type="GO" id="GO:0005634">
    <property type="term" value="C:nucleus"/>
    <property type="evidence" value="ECO:0007669"/>
    <property type="project" value="UniProtKB-SubCell"/>
</dbReference>
<protein>
    <submittedName>
        <fullName evidence="5">Transcriptional regulatory protein pro-1</fullName>
    </submittedName>
</protein>
<dbReference type="InterPro" id="IPR001138">
    <property type="entry name" value="Zn2Cys6_DnaBD"/>
</dbReference>
<evidence type="ECO:0000259" key="4">
    <source>
        <dbReference type="PROSITE" id="PS50048"/>
    </source>
</evidence>
<dbReference type="PROSITE" id="PS00463">
    <property type="entry name" value="ZN2_CY6_FUNGAL_1"/>
    <property type="match status" value="1"/>
</dbReference>
<dbReference type="PANTHER" id="PTHR31001:SF56">
    <property type="entry name" value="ZN(2)-C6 FUNGAL-TYPE DOMAIN-CONTAINING PROTEIN"/>
    <property type="match status" value="1"/>
</dbReference>
<dbReference type="GO" id="GO:0000981">
    <property type="term" value="F:DNA-binding transcription factor activity, RNA polymerase II-specific"/>
    <property type="evidence" value="ECO:0007669"/>
    <property type="project" value="InterPro"/>
</dbReference>
<comment type="subcellular location">
    <subcellularLocation>
        <location evidence="1">Nucleus</location>
    </subcellularLocation>
</comment>
<evidence type="ECO:0000256" key="1">
    <source>
        <dbReference type="ARBA" id="ARBA00004123"/>
    </source>
</evidence>
<dbReference type="CDD" id="cd00067">
    <property type="entry name" value="GAL4"/>
    <property type="match status" value="1"/>
</dbReference>
<feature type="domain" description="Zn(2)-C6 fungal-type" evidence="4">
    <location>
        <begin position="24"/>
        <end position="55"/>
    </location>
</feature>
<keyword evidence="6" id="KW-1185">Reference proteome</keyword>
<evidence type="ECO:0000313" key="6">
    <source>
        <dbReference type="Proteomes" id="UP000620124"/>
    </source>
</evidence>
<dbReference type="OrthoDB" id="3027743at2759"/>
<dbReference type="GO" id="GO:0008270">
    <property type="term" value="F:zinc ion binding"/>
    <property type="evidence" value="ECO:0007669"/>
    <property type="project" value="InterPro"/>
</dbReference>
<dbReference type="Proteomes" id="UP000620124">
    <property type="component" value="Unassembled WGS sequence"/>
</dbReference>
<dbReference type="InterPro" id="IPR050613">
    <property type="entry name" value="Sec_Metabolite_Reg"/>
</dbReference>
<dbReference type="PANTHER" id="PTHR31001">
    <property type="entry name" value="UNCHARACTERIZED TRANSCRIPTIONAL REGULATORY PROTEIN"/>
    <property type="match status" value="1"/>
</dbReference>
<proteinExistence type="predicted"/>
<comment type="caution">
    <text evidence="5">The sequence shown here is derived from an EMBL/GenBank/DDBJ whole genome shotgun (WGS) entry which is preliminary data.</text>
</comment>
<dbReference type="SUPFAM" id="SSF57701">
    <property type="entry name" value="Zn2/Cys6 DNA-binding domain"/>
    <property type="match status" value="1"/>
</dbReference>
<dbReference type="AlphaFoldDB" id="A0A8H6Y1N9"/>
<evidence type="ECO:0000313" key="5">
    <source>
        <dbReference type="EMBL" id="KAF7350135.1"/>
    </source>
</evidence>
<gene>
    <name evidence="5" type="ORF">MVEN_01315800</name>
</gene>
<organism evidence="5 6">
    <name type="scientific">Mycena venus</name>
    <dbReference type="NCBI Taxonomy" id="2733690"/>
    <lineage>
        <taxon>Eukaryota</taxon>
        <taxon>Fungi</taxon>
        <taxon>Dikarya</taxon>
        <taxon>Basidiomycota</taxon>
        <taxon>Agaricomycotina</taxon>
        <taxon>Agaricomycetes</taxon>
        <taxon>Agaricomycetidae</taxon>
        <taxon>Agaricales</taxon>
        <taxon>Marasmiineae</taxon>
        <taxon>Mycenaceae</taxon>
        <taxon>Mycena</taxon>
    </lineage>
</organism>
<evidence type="ECO:0000256" key="3">
    <source>
        <dbReference type="SAM" id="MobiDB-lite"/>
    </source>
</evidence>
<dbReference type="EMBL" id="JACAZI010000010">
    <property type="protein sequence ID" value="KAF7350135.1"/>
    <property type="molecule type" value="Genomic_DNA"/>
</dbReference>
<keyword evidence="2" id="KW-0539">Nucleus</keyword>
<evidence type="ECO:0000256" key="2">
    <source>
        <dbReference type="ARBA" id="ARBA00023242"/>
    </source>
</evidence>
<dbReference type="SMART" id="SM00066">
    <property type="entry name" value="GAL4"/>
    <property type="match status" value="2"/>
</dbReference>
<dbReference type="InterPro" id="IPR036864">
    <property type="entry name" value="Zn2-C6_fun-type_DNA-bd_sf"/>
</dbReference>